<evidence type="ECO:0000313" key="3">
    <source>
        <dbReference type="Proteomes" id="UP000050975"/>
    </source>
</evidence>
<protein>
    <recommendedName>
        <fullName evidence="4">Poly-gamma-glutamate system protein</fullName>
    </recommendedName>
</protein>
<name>A0A0S8JVZ6_UNCW3</name>
<organism evidence="2 3">
    <name type="scientific">candidate division WOR_3 bacterium SM1_77</name>
    <dbReference type="NCBI Taxonomy" id="1703778"/>
    <lineage>
        <taxon>Bacteria</taxon>
        <taxon>Bacteria division WOR-3</taxon>
    </lineage>
</organism>
<feature type="transmembrane region" description="Helical" evidence="1">
    <location>
        <begin position="324"/>
        <end position="346"/>
    </location>
</feature>
<dbReference type="EMBL" id="LJVE01000077">
    <property type="protein sequence ID" value="KPL13913.1"/>
    <property type="molecule type" value="Genomic_DNA"/>
</dbReference>
<sequence>MKKREGKISILSLLIATGITVLLMIIELNSKTRVEAKYYKEKLQAAETAQQAFGVIKNRVFEMGIPIDRINDPNETGIIGIQYSPITTERGDLDAKLTSTNPNFAALIVELIKDAGVRRNELVAVSLSGSYPALNINVLSAIEVLGLQPIIITSVSSSMWGANYPQLTFLDMEGILIESGIFRSKTTAASLGGEDDVGRGLSPAGRESIVQAAFRKNVPLLDATNLDEIIERKMEKYSAGGKVELFINVGETTTALAGAEADAGLIRPRAIRTGKGLIAQFSRMGVPVINVLDVNALANAYGLAVAPIPLPNPGEGRLYREYKYSVTFAIIAAVILVIILFILLRFDIDYYLKRRKND</sequence>
<gene>
    <name evidence="2" type="ORF">AMJ74_04395</name>
</gene>
<reference evidence="2 3" key="1">
    <citation type="journal article" date="2015" name="Microbiome">
        <title>Genomic resolution of linkages in carbon, nitrogen, and sulfur cycling among widespread estuary sediment bacteria.</title>
        <authorList>
            <person name="Baker B.J."/>
            <person name="Lazar C.S."/>
            <person name="Teske A.P."/>
            <person name="Dick G.J."/>
        </authorList>
    </citation>
    <scope>NUCLEOTIDE SEQUENCE [LARGE SCALE GENOMIC DNA]</scope>
    <source>
        <strain evidence="2">SM1_77</strain>
    </source>
</reference>
<comment type="caution">
    <text evidence="2">The sequence shown here is derived from an EMBL/GenBank/DDBJ whole genome shotgun (WGS) entry which is preliminary data.</text>
</comment>
<accession>A0A0S8JVZ6</accession>
<keyword evidence="1" id="KW-0812">Transmembrane</keyword>
<keyword evidence="1" id="KW-1133">Transmembrane helix</keyword>
<evidence type="ECO:0000256" key="1">
    <source>
        <dbReference type="SAM" id="Phobius"/>
    </source>
</evidence>
<dbReference type="InterPro" id="IPR027602">
    <property type="entry name" value="PGA_system"/>
</dbReference>
<proteinExistence type="predicted"/>
<dbReference type="Proteomes" id="UP000050975">
    <property type="component" value="Unassembled WGS sequence"/>
</dbReference>
<evidence type="ECO:0000313" key="2">
    <source>
        <dbReference type="EMBL" id="KPL13913.1"/>
    </source>
</evidence>
<feature type="transmembrane region" description="Helical" evidence="1">
    <location>
        <begin position="7"/>
        <end position="26"/>
    </location>
</feature>
<keyword evidence="1" id="KW-0472">Membrane</keyword>
<dbReference type="NCBIfam" id="TIGR04332">
    <property type="entry name" value="gamma_Glu_sys"/>
    <property type="match status" value="1"/>
</dbReference>
<dbReference type="AlphaFoldDB" id="A0A0S8JVZ6"/>
<evidence type="ECO:0008006" key="4">
    <source>
        <dbReference type="Google" id="ProtNLM"/>
    </source>
</evidence>
<dbReference type="PATRIC" id="fig|1703778.3.peg.567"/>